<feature type="compositionally biased region" description="Basic and acidic residues" evidence="1">
    <location>
        <begin position="342"/>
        <end position="380"/>
    </location>
</feature>
<dbReference type="Pfam" id="PF22123">
    <property type="entry name" value="Exu_RNase_H_like"/>
    <property type="match status" value="1"/>
</dbReference>
<evidence type="ECO:0000256" key="1">
    <source>
        <dbReference type="SAM" id="MobiDB-lite"/>
    </source>
</evidence>
<sequence>MVSSTMTEVDPMKKSCDAMGIAPGDYCLVGWDMDTTGKKVIDEICQIAGYTSNSTYSQYVMPYKDLNPTAIKRHSMKVVTNGKFRVLRNSKTNEVIKSKSEVSALTDFLSWLETMKGNADGVILVYHEPRKVIPAMLLESLKKYDFLDRFKQTVKGFANGFNIAEDKCANMAHIYSLRTLSRTLLQKEMNLGNAQDRASLALQIAEYLCTIENIKVEGESNTNNVDNDAAMKKTIEMIREFAQPVDIEEKEHNELKMVFERQNNLRPIFSALFRMNRRERQHASPLRRLLAEAGIVYSELQDAWTNSKKDGLEHLMKEKLPKVDEKKLEDLMIILERHFDPEKKPKSKMSEKKSIKIKNEKKISDDKENNNKCDSGHDSPDTTTSGSPVKINSDEIKAQEDVLTQECAEV</sequence>
<accession>E2AQD8</accession>
<proteinExistence type="predicted"/>
<dbReference type="InterPro" id="IPR040941">
    <property type="entry name" value="SAM_Exu"/>
</dbReference>
<evidence type="ECO:0000313" key="5">
    <source>
        <dbReference type="Proteomes" id="UP000000311"/>
    </source>
</evidence>
<dbReference type="OrthoDB" id="8251179at2759"/>
<feature type="region of interest" description="Disordered" evidence="1">
    <location>
        <begin position="342"/>
        <end position="410"/>
    </location>
</feature>
<dbReference type="EMBL" id="GL441723">
    <property type="protein sequence ID" value="EFN64352.1"/>
    <property type="molecule type" value="Genomic_DNA"/>
</dbReference>
<dbReference type="PANTHER" id="PTHR12384">
    <property type="entry name" value="MATERNAL PROTEIN EXUPERANTIA"/>
    <property type="match status" value="1"/>
</dbReference>
<feature type="domain" description="Exuperantia SAM-like" evidence="2">
    <location>
        <begin position="266"/>
        <end position="338"/>
    </location>
</feature>
<keyword evidence="5" id="KW-1185">Reference proteome</keyword>
<dbReference type="Pfam" id="PF18609">
    <property type="entry name" value="SAM_Exu"/>
    <property type="match status" value="1"/>
</dbReference>
<dbReference type="InParanoid" id="E2AQD8"/>
<dbReference type="GO" id="GO:0045450">
    <property type="term" value="P:bicoid mRNA localization"/>
    <property type="evidence" value="ECO:0007669"/>
    <property type="project" value="InterPro"/>
</dbReference>
<dbReference type="GO" id="GO:0003723">
    <property type="term" value="F:RNA binding"/>
    <property type="evidence" value="ECO:0007669"/>
    <property type="project" value="InterPro"/>
</dbReference>
<dbReference type="STRING" id="104421.E2AQD8"/>
<dbReference type="OMA" id="KCANSAH"/>
<gene>
    <name evidence="4" type="ORF">EAG_15936</name>
</gene>
<dbReference type="FunCoup" id="E2AQD8">
    <property type="interactions" value="47"/>
</dbReference>
<reference evidence="4 5" key="1">
    <citation type="journal article" date="2010" name="Science">
        <title>Genomic comparison of the ants Camponotus floridanus and Harpegnathos saltator.</title>
        <authorList>
            <person name="Bonasio R."/>
            <person name="Zhang G."/>
            <person name="Ye C."/>
            <person name="Mutti N.S."/>
            <person name="Fang X."/>
            <person name="Qin N."/>
            <person name="Donahue G."/>
            <person name="Yang P."/>
            <person name="Li Q."/>
            <person name="Li C."/>
            <person name="Zhang P."/>
            <person name="Huang Z."/>
            <person name="Berger S.L."/>
            <person name="Reinberg D."/>
            <person name="Wang J."/>
            <person name="Liebig J."/>
        </authorList>
    </citation>
    <scope>NUCLEOTIDE SEQUENCE [LARGE SCALE GENOMIC DNA]</scope>
    <source>
        <strain evidence="5">C129</strain>
    </source>
</reference>
<dbReference type="GO" id="GO:0042803">
    <property type="term" value="F:protein homodimerization activity"/>
    <property type="evidence" value="ECO:0007669"/>
    <property type="project" value="InterPro"/>
</dbReference>
<dbReference type="InterPro" id="IPR037998">
    <property type="entry name" value="Exu"/>
</dbReference>
<evidence type="ECO:0000313" key="4">
    <source>
        <dbReference type="EMBL" id="EFN64352.1"/>
    </source>
</evidence>
<dbReference type="PANTHER" id="PTHR12384:SF2">
    <property type="entry name" value="MATERNAL PROTEIN EXUPERANTIA"/>
    <property type="match status" value="1"/>
</dbReference>
<organism evidence="5">
    <name type="scientific">Camponotus floridanus</name>
    <name type="common">Florida carpenter ant</name>
    <dbReference type="NCBI Taxonomy" id="104421"/>
    <lineage>
        <taxon>Eukaryota</taxon>
        <taxon>Metazoa</taxon>
        <taxon>Ecdysozoa</taxon>
        <taxon>Arthropoda</taxon>
        <taxon>Hexapoda</taxon>
        <taxon>Insecta</taxon>
        <taxon>Pterygota</taxon>
        <taxon>Neoptera</taxon>
        <taxon>Endopterygota</taxon>
        <taxon>Hymenoptera</taxon>
        <taxon>Apocrita</taxon>
        <taxon>Aculeata</taxon>
        <taxon>Formicoidea</taxon>
        <taxon>Formicidae</taxon>
        <taxon>Formicinae</taxon>
        <taxon>Camponotus</taxon>
    </lineage>
</organism>
<feature type="domain" description="Exuperantia RNAse H-like" evidence="3">
    <location>
        <begin position="26"/>
        <end position="184"/>
    </location>
</feature>
<evidence type="ECO:0000259" key="2">
    <source>
        <dbReference type="Pfam" id="PF18609"/>
    </source>
</evidence>
<name>E2AQD8_CAMFO</name>
<evidence type="ECO:0000259" key="3">
    <source>
        <dbReference type="Pfam" id="PF22123"/>
    </source>
</evidence>
<protein>
    <submittedName>
        <fullName evidence="4">Maternal protein exuperantia</fullName>
    </submittedName>
</protein>
<dbReference type="InterPro" id="IPR054362">
    <property type="entry name" value="Exu_RNase_H-like"/>
</dbReference>
<dbReference type="KEGG" id="cfo:105254899"/>
<dbReference type="Proteomes" id="UP000000311">
    <property type="component" value="Unassembled WGS sequence"/>
</dbReference>
<dbReference type="AlphaFoldDB" id="E2AQD8"/>